<gene>
    <name evidence="2" type="ordered locus">CPF_0515</name>
</gene>
<reference evidence="2 3" key="1">
    <citation type="journal article" date="2006" name="Genome Res.">
        <title>Skewed genomic variability in strains of the toxigenic bacterial pathogen, Clostridium perfringens.</title>
        <authorList>
            <person name="Myers G.S."/>
            <person name="Rasko D.A."/>
            <person name="Cheung J.K."/>
            <person name="Ravel J."/>
            <person name="Seshadri R."/>
            <person name="Deboy R.T."/>
            <person name="Ren Q."/>
            <person name="Varga J."/>
            <person name="Awad M.M."/>
            <person name="Brinkac L.M."/>
            <person name="Daugherty S.C."/>
            <person name="Haft D.H."/>
            <person name="Dodson R.J."/>
            <person name="Madupu R."/>
            <person name="Nelson W.C."/>
            <person name="Rosovitz M.J."/>
            <person name="Sullivan S.A."/>
            <person name="Khouri H."/>
            <person name="Dimitrov G.I."/>
            <person name="Watkins K.L."/>
            <person name="Mulligan S."/>
            <person name="Benton J."/>
            <person name="Radune D."/>
            <person name="Fisher D.J."/>
            <person name="Atkins H.S."/>
            <person name="Hiscox T."/>
            <person name="Jost B.H."/>
            <person name="Billington S.J."/>
            <person name="Songer J.G."/>
            <person name="McClane B.A."/>
            <person name="Titball R.W."/>
            <person name="Rood J.I."/>
            <person name="Melville S.B."/>
            <person name="Paulsen I.T."/>
        </authorList>
    </citation>
    <scope>NUCLEOTIDE SEQUENCE [LARGE SCALE GENOMIC DNA]</scope>
    <source>
        <strain evidence="3">ATCC 13124 / DSM 756 / JCM 1290 / NCIMB 6125 / NCTC 8237 / S 107 / Type A</strain>
    </source>
</reference>
<dbReference type="KEGG" id="cpf:CPF_0515"/>
<evidence type="ECO:0000256" key="1">
    <source>
        <dbReference type="SAM" id="MobiDB-lite"/>
    </source>
</evidence>
<accession>A0A0H2YU23</accession>
<organism evidence="2 3">
    <name type="scientific">Clostridium perfringens (strain ATCC 13124 / DSM 756 / JCM 1290 / NCIMB 6125 / NCTC 8237 / Type A)</name>
    <dbReference type="NCBI Taxonomy" id="195103"/>
    <lineage>
        <taxon>Bacteria</taxon>
        <taxon>Bacillati</taxon>
        <taxon>Bacillota</taxon>
        <taxon>Clostridia</taxon>
        <taxon>Eubacteriales</taxon>
        <taxon>Clostridiaceae</taxon>
        <taxon>Clostridium</taxon>
    </lineage>
</organism>
<evidence type="ECO:0000313" key="3">
    <source>
        <dbReference type="Proteomes" id="UP000001823"/>
    </source>
</evidence>
<dbReference type="PaxDb" id="195103-CPF_0515"/>
<dbReference type="HOGENOM" id="CLU_3182135_0_0_9"/>
<protein>
    <submittedName>
        <fullName evidence="2">Uncharacterized protein</fullName>
    </submittedName>
</protein>
<keyword evidence="3" id="KW-1185">Reference proteome</keyword>
<sequence length="46" mass="5450">MSKHHRISHCDAEHTMKIEKEKMAEVRKEEEKMANKVKCHKKSCGK</sequence>
<proteinExistence type="predicted"/>
<dbReference type="Proteomes" id="UP000001823">
    <property type="component" value="Chromosome"/>
</dbReference>
<dbReference type="AlphaFoldDB" id="A0A0H2YU23"/>
<feature type="compositionally biased region" description="Basic residues" evidence="1">
    <location>
        <begin position="35"/>
        <end position="46"/>
    </location>
</feature>
<dbReference type="GeneID" id="93003141"/>
<evidence type="ECO:0000313" key="2">
    <source>
        <dbReference type="EMBL" id="ABG84585.1"/>
    </source>
</evidence>
<feature type="region of interest" description="Disordered" evidence="1">
    <location>
        <begin position="26"/>
        <end position="46"/>
    </location>
</feature>
<dbReference type="EMBL" id="CP000246">
    <property type="protein sequence ID" value="ABG84585.1"/>
    <property type="molecule type" value="Genomic_DNA"/>
</dbReference>
<dbReference type="RefSeq" id="WP_011590237.1">
    <property type="nucleotide sequence ID" value="NC_008261.1"/>
</dbReference>
<name>A0A0H2YU23_CLOP1</name>